<feature type="compositionally biased region" description="Low complexity" evidence="4">
    <location>
        <begin position="127"/>
        <end position="237"/>
    </location>
</feature>
<dbReference type="InterPro" id="IPR008410">
    <property type="entry name" value="BCSC_C"/>
</dbReference>
<comment type="caution">
    <text evidence="6">The sequence shown here is derived from an EMBL/GenBank/DDBJ whole genome shotgun (WGS) entry which is preliminary data.</text>
</comment>
<dbReference type="AlphaFoldDB" id="A0A2T5G2V5"/>
<accession>A0A2T5G2V5</accession>
<dbReference type="GO" id="GO:0019867">
    <property type="term" value="C:outer membrane"/>
    <property type="evidence" value="ECO:0007669"/>
    <property type="project" value="InterPro"/>
</dbReference>
<evidence type="ECO:0000313" key="6">
    <source>
        <dbReference type="EMBL" id="PTQ13475.1"/>
    </source>
</evidence>
<gene>
    <name evidence="6" type="ORF">CLG96_05145</name>
</gene>
<dbReference type="GO" id="GO:0030244">
    <property type="term" value="P:cellulose biosynthetic process"/>
    <property type="evidence" value="ECO:0007669"/>
    <property type="project" value="InterPro"/>
</dbReference>
<dbReference type="Pfam" id="PF05420">
    <property type="entry name" value="BCSC_C"/>
    <property type="match status" value="1"/>
</dbReference>
<evidence type="ECO:0000313" key="7">
    <source>
        <dbReference type="Proteomes" id="UP000244162"/>
    </source>
</evidence>
<evidence type="ECO:0000256" key="1">
    <source>
        <dbReference type="ARBA" id="ARBA00022729"/>
    </source>
</evidence>
<evidence type="ECO:0000259" key="5">
    <source>
        <dbReference type="Pfam" id="PF05420"/>
    </source>
</evidence>
<reference evidence="6 7" key="1">
    <citation type="submission" date="2017-09" db="EMBL/GenBank/DDBJ databases">
        <title>Sphingomonas panjinensis sp.nov., isolated from oil-contaminated soil.</title>
        <authorList>
            <person name="Wang L."/>
            <person name="Chen L."/>
        </authorList>
    </citation>
    <scope>NUCLEOTIDE SEQUENCE [LARGE SCALE GENOMIC DNA]</scope>
    <source>
        <strain evidence="6 7">FW-11</strain>
    </source>
</reference>
<dbReference type="Proteomes" id="UP000244162">
    <property type="component" value="Unassembled WGS sequence"/>
</dbReference>
<dbReference type="OrthoDB" id="174989at2"/>
<evidence type="ECO:0000256" key="3">
    <source>
        <dbReference type="ARBA" id="ARBA00022803"/>
    </source>
</evidence>
<dbReference type="RefSeq" id="WP_107966707.1">
    <property type="nucleotide sequence ID" value="NZ_NWBU01000004.1"/>
</dbReference>
<keyword evidence="3" id="KW-0802">TPR repeat</keyword>
<feature type="domain" description="Cellulose synthase operon C C-terminal" evidence="5">
    <location>
        <begin position="324"/>
        <end position="669"/>
    </location>
</feature>
<proteinExistence type="predicted"/>
<evidence type="ECO:0000256" key="2">
    <source>
        <dbReference type="ARBA" id="ARBA00022737"/>
    </source>
</evidence>
<keyword evidence="1" id="KW-0732">Signal</keyword>
<keyword evidence="7" id="KW-1185">Reference proteome</keyword>
<sequence length="674" mass="71794">MTVFAAYPPPVVEQAPAPAAAYQMAAAQNPFAPGIYAPAPQAQGQYAQPGYGAPPMAYPTQAYPQPAPQYPVPAQQAYPAAPYPAATMAQDPNPFPKATYRPAAAKRRVTSPSYQQPATSTYPQQQVYAQPGYPQAAYPQPSQAPAPYGQPGYAAQPGYGGYSYPQGYQQPAQPYAQTPQPNYPQSYQQAPPQYAYPQAGYPQGYQQPAPAPYPQATYPQSAYPSPYYPQADAQQAPAYPPAPYAAPQAGAPPAYAGQAAPYGYAPGWAAPQAQAASPSRNPVSSGDPEMDRINAEIAALAQNSAPRVDVSANFRTRSGEGGLSQLDEAGATAAVSTGFGPGRVELSVSPLTINAGTPSGEGLRRFGNNPQRQADAVAGDYPPDLAPARSQRESGAIVRLAYETGNFALDVGTTPIGFGNTDFQGGVRWSPKPSPETEVRLWLERRPVAESVVAYAGTNDPVTNNFWGRVEKTGGGLSFSYDRGEGAGFYVDGAYYRYNGTNVPDNSSVQANVGGYLTAWRNDTGSVTTGLNVHFQRFDKNQNFFSFGHGGYFSPQSYISIGFPVRFKSLSGPLSLDLSATPGFQTFRQDAAPVFPTQPGLQSQLDAQNRGNANILARYAERNKNGFGIALQGAAWYRLSMGTSIGGDLRLNTFGQYSEGQAMIRLRQALGETR</sequence>
<dbReference type="EMBL" id="NWBU01000004">
    <property type="protein sequence ID" value="PTQ13475.1"/>
    <property type="molecule type" value="Genomic_DNA"/>
</dbReference>
<evidence type="ECO:0000256" key="4">
    <source>
        <dbReference type="SAM" id="MobiDB-lite"/>
    </source>
</evidence>
<protein>
    <recommendedName>
        <fullName evidence="5">Cellulose synthase operon C C-terminal domain-containing protein</fullName>
    </recommendedName>
</protein>
<feature type="region of interest" description="Disordered" evidence="4">
    <location>
        <begin position="127"/>
        <end position="252"/>
    </location>
</feature>
<name>A0A2T5G2V5_9SPHN</name>
<keyword evidence="2" id="KW-0677">Repeat</keyword>
<organism evidence="6 7">
    <name type="scientific">Sphingomonas oleivorans</name>
    <dbReference type="NCBI Taxonomy" id="1735121"/>
    <lineage>
        <taxon>Bacteria</taxon>
        <taxon>Pseudomonadati</taxon>
        <taxon>Pseudomonadota</taxon>
        <taxon>Alphaproteobacteria</taxon>
        <taxon>Sphingomonadales</taxon>
        <taxon>Sphingomonadaceae</taxon>
        <taxon>Sphingomonas</taxon>
    </lineage>
</organism>